<accession>A0A134B9F6</accession>
<evidence type="ECO:0000256" key="1">
    <source>
        <dbReference type="SAM" id="MobiDB-lite"/>
    </source>
</evidence>
<evidence type="ECO:0000313" key="2">
    <source>
        <dbReference type="EMBL" id="KXB76564.1"/>
    </source>
</evidence>
<dbReference type="PATRIC" id="fig|419005.5.peg.1574"/>
<comment type="caution">
    <text evidence="2">The sequence shown here is derived from an EMBL/GenBank/DDBJ whole genome shotgun (WGS) entry which is preliminary data.</text>
</comment>
<feature type="compositionally biased region" description="Basic and acidic residues" evidence="1">
    <location>
        <begin position="199"/>
        <end position="229"/>
    </location>
</feature>
<feature type="compositionally biased region" description="Basic and acidic residues" evidence="1">
    <location>
        <begin position="241"/>
        <end position="257"/>
    </location>
</feature>
<feature type="region of interest" description="Disordered" evidence="1">
    <location>
        <begin position="199"/>
        <end position="257"/>
    </location>
</feature>
<organism evidence="2">
    <name type="scientific">Prevotella amnii</name>
    <dbReference type="NCBI Taxonomy" id="419005"/>
    <lineage>
        <taxon>Bacteria</taxon>
        <taxon>Pseudomonadati</taxon>
        <taxon>Bacteroidota</taxon>
        <taxon>Bacteroidia</taxon>
        <taxon>Bacteroidales</taxon>
        <taxon>Prevotellaceae</taxon>
        <taxon>Prevotella</taxon>
    </lineage>
</organism>
<protein>
    <submittedName>
        <fullName evidence="2">Uncharacterized protein</fullName>
    </submittedName>
</protein>
<gene>
    <name evidence="2" type="ORF">HMPREF1860_01575</name>
</gene>
<feature type="compositionally biased region" description="Basic and acidic residues" evidence="1">
    <location>
        <begin position="111"/>
        <end position="120"/>
    </location>
</feature>
<evidence type="ECO:0000313" key="3">
    <source>
        <dbReference type="Proteomes" id="UP000070531"/>
    </source>
</evidence>
<sequence length="257" mass="29110">MMMELLMNILLLLGIVWMLLGIAYLWRIFRHTAPQPAEKAKKRPTVTNEQIAQARHVLVGRSKPFVSPSVTEVPAVSPSENSADNPDTFAAQNVRKEDETESPIPPQSPSEHTDEREKDNEMQVAYTMDEPEEDSILKEDLLIADEAMPEVSPTSILSRDIARVSGWHKNDDALQTENEETIHETLQAIRGTELMEHLKESTLKQEHDHQRLLAAIRKAEEAEQQEKETASSSESEADERGDDKENTADDRPLSYYL</sequence>
<dbReference type="Proteomes" id="UP000070531">
    <property type="component" value="Unassembled WGS sequence"/>
</dbReference>
<proteinExistence type="predicted"/>
<dbReference type="STRING" id="419005.HMPREF1860_01575"/>
<dbReference type="EMBL" id="LSDL01000088">
    <property type="protein sequence ID" value="KXB76564.1"/>
    <property type="molecule type" value="Genomic_DNA"/>
</dbReference>
<dbReference type="AlphaFoldDB" id="A0A134B9F6"/>
<name>A0A134B9F6_9BACT</name>
<feature type="region of interest" description="Disordered" evidence="1">
    <location>
        <begin position="94"/>
        <end position="120"/>
    </location>
</feature>
<reference evidence="2 3" key="1">
    <citation type="submission" date="2016-01" db="EMBL/GenBank/DDBJ databases">
        <authorList>
            <person name="Oliw E.H."/>
        </authorList>
    </citation>
    <scope>NUCLEOTIDE SEQUENCE [LARGE SCALE GENOMIC DNA]</scope>
    <source>
        <strain evidence="2 3">DNF00307</strain>
    </source>
</reference>